<comment type="caution">
    <text evidence="6">The sequence shown here is derived from an EMBL/GenBank/DDBJ whole genome shotgun (WGS) entry which is preliminary data.</text>
</comment>
<dbReference type="NCBIfam" id="TIGR01613">
    <property type="entry name" value="primase_Cterm"/>
    <property type="match status" value="1"/>
</dbReference>
<evidence type="ECO:0000259" key="5">
    <source>
        <dbReference type="PROSITE" id="PS51206"/>
    </source>
</evidence>
<keyword evidence="1" id="KW-0547">Nucleotide-binding</keyword>
<dbReference type="Gene3D" id="3.40.50.300">
    <property type="entry name" value="P-loop containing nucleotide triphosphate hydrolases"/>
    <property type="match status" value="1"/>
</dbReference>
<dbReference type="InterPro" id="IPR006500">
    <property type="entry name" value="Helicase_put_C_phage/plasmid"/>
</dbReference>
<dbReference type="SUPFAM" id="SSF52540">
    <property type="entry name" value="P-loop containing nucleoside triphosphate hydrolases"/>
    <property type="match status" value="1"/>
</dbReference>
<dbReference type="Proteomes" id="UP000239068">
    <property type="component" value="Unassembled WGS sequence"/>
</dbReference>
<dbReference type="PANTHER" id="PTHR35372:SF2">
    <property type="entry name" value="SF3 HELICASE DOMAIN-CONTAINING PROTEIN"/>
    <property type="match status" value="1"/>
</dbReference>
<feature type="domain" description="SF3 helicase" evidence="5">
    <location>
        <begin position="237"/>
        <end position="393"/>
    </location>
</feature>
<reference evidence="6 7" key="1">
    <citation type="submission" date="2016-12" db="EMBL/GenBank/DDBJ databases">
        <title>Trade-off between light-utilization and light-protection in marine flavobacteria.</title>
        <authorList>
            <person name="Kumagai Y."/>
            <person name="Yoshizawa S."/>
            <person name="Kogure K."/>
            <person name="Iwasaki W."/>
        </authorList>
    </citation>
    <scope>NUCLEOTIDE SEQUENCE [LARGE SCALE GENOMIC DNA]</scope>
    <source>
        <strain evidence="6 7">ATCC 43844</strain>
    </source>
</reference>
<dbReference type="SMART" id="SM00885">
    <property type="entry name" value="D5_N"/>
    <property type="match status" value="1"/>
</dbReference>
<dbReference type="PANTHER" id="PTHR35372">
    <property type="entry name" value="ATP BINDING PROTEIN-RELATED"/>
    <property type="match status" value="1"/>
</dbReference>
<dbReference type="Pfam" id="PF08706">
    <property type="entry name" value="D5_N"/>
    <property type="match status" value="1"/>
</dbReference>
<dbReference type="InterPro" id="IPR014818">
    <property type="entry name" value="Phage/plasmid_primase_P4_C"/>
</dbReference>
<evidence type="ECO:0000256" key="3">
    <source>
        <dbReference type="ARBA" id="ARBA00022806"/>
    </source>
</evidence>
<evidence type="ECO:0000313" key="6">
    <source>
        <dbReference type="EMBL" id="PQJ77609.1"/>
    </source>
</evidence>
<evidence type="ECO:0000313" key="7">
    <source>
        <dbReference type="Proteomes" id="UP000239068"/>
    </source>
</evidence>
<gene>
    <name evidence="6" type="ORF">BTO16_13595</name>
</gene>
<name>A0A2S7WJ26_9FLAO</name>
<dbReference type="PROSITE" id="PS51206">
    <property type="entry name" value="SF3_HELICASE_1"/>
    <property type="match status" value="1"/>
</dbReference>
<evidence type="ECO:0000256" key="1">
    <source>
        <dbReference type="ARBA" id="ARBA00022741"/>
    </source>
</evidence>
<dbReference type="InterPro" id="IPR051620">
    <property type="entry name" value="ORF904-like_C"/>
</dbReference>
<organism evidence="6 7">
    <name type="scientific">Polaribacter glomeratus</name>
    <dbReference type="NCBI Taxonomy" id="102"/>
    <lineage>
        <taxon>Bacteria</taxon>
        <taxon>Pseudomonadati</taxon>
        <taxon>Bacteroidota</taxon>
        <taxon>Flavobacteriia</taxon>
        <taxon>Flavobacteriales</taxon>
        <taxon>Flavobacteriaceae</taxon>
    </lineage>
</organism>
<keyword evidence="4" id="KW-0067">ATP-binding</keyword>
<dbReference type="GO" id="GO:0004386">
    <property type="term" value="F:helicase activity"/>
    <property type="evidence" value="ECO:0007669"/>
    <property type="project" value="UniProtKB-KW"/>
</dbReference>
<keyword evidence="3" id="KW-0347">Helicase</keyword>
<dbReference type="InterPro" id="IPR004968">
    <property type="entry name" value="DNA_primase/NTPase_C"/>
</dbReference>
<keyword evidence="7" id="KW-1185">Reference proteome</keyword>
<dbReference type="Pfam" id="PF03288">
    <property type="entry name" value="Pox_D5"/>
    <property type="match status" value="1"/>
</dbReference>
<keyword evidence="2" id="KW-0378">Hydrolase</keyword>
<dbReference type="InterPro" id="IPR014015">
    <property type="entry name" value="Helicase_SF3_DNA-vir"/>
</dbReference>
<accession>A0A2S7WJ26</accession>
<evidence type="ECO:0000256" key="4">
    <source>
        <dbReference type="ARBA" id="ARBA00022840"/>
    </source>
</evidence>
<dbReference type="GO" id="GO:0016787">
    <property type="term" value="F:hydrolase activity"/>
    <property type="evidence" value="ECO:0007669"/>
    <property type="project" value="UniProtKB-KW"/>
</dbReference>
<dbReference type="Pfam" id="PF19263">
    <property type="entry name" value="DUF5906"/>
    <property type="match status" value="1"/>
</dbReference>
<dbReference type="InterPro" id="IPR045455">
    <property type="entry name" value="NrS-1_pol-like_helicase"/>
</dbReference>
<dbReference type="GO" id="GO:0005524">
    <property type="term" value="F:ATP binding"/>
    <property type="evidence" value="ECO:0007669"/>
    <property type="project" value="UniProtKB-KW"/>
</dbReference>
<protein>
    <submittedName>
        <fullName evidence="6">DNA primase</fullName>
    </submittedName>
</protein>
<dbReference type="EMBL" id="MSCM01000002">
    <property type="protein sequence ID" value="PQJ77609.1"/>
    <property type="molecule type" value="Genomic_DNA"/>
</dbReference>
<evidence type="ECO:0000256" key="2">
    <source>
        <dbReference type="ARBA" id="ARBA00022801"/>
    </source>
</evidence>
<sequence length="518" mass="60414">MKNEVLKLSENFEHSEKTTDDILQELSKSINKIDFQILAFPDIENVKKQIEDLKKFVYNEDGTYNKDNKAEFEKYRKLDKELNSYKLSKNHFLVLCIEQLLKIAKANNWGLCKKNGFIYLYNGSYWSEINKESFQSFLGNVSLKMGVEKFKCKIHTFKDELFKQFMADAYLPTPKTNKKNVLINLENGTFEITPTKRELRGFNRNDFLTHQLPFEYEPEAKAPLFKKYLDEVLPDVDKQRIFAEYCGYIFIKPSVLKLEKMLILYGTGANGKSVFFEIINALLGSQNISNYSLQSLTNDNGYFRAKIANKLVNYASEINGKLETDIFKQMASGEPLEARLPYGEPFILNEYAKLIFNCNDLPKDVEHTNAFFRRFLIIGFDVTIPEDKQDKELANKIINSELSGVFNWILSGLERVLKQKKFSKCLAVDNARSDYEKQSDSVKMFIDEFEYETSTDYTTISELYRQYKDFCIEDGFYKVNKSNFMKRLRHFKIIVERKSIGNVAYVSTNKNHLSNGNF</sequence>
<dbReference type="AlphaFoldDB" id="A0A2S7WJ26"/>
<dbReference type="InterPro" id="IPR027417">
    <property type="entry name" value="P-loop_NTPase"/>
</dbReference>
<proteinExistence type="predicted"/>